<dbReference type="EMBL" id="JAYLLH010000010">
    <property type="protein sequence ID" value="MEC3861528.1"/>
    <property type="molecule type" value="Genomic_DNA"/>
</dbReference>
<organism evidence="2 3">
    <name type="scientific">Mesobacterium hydrothermale</name>
    <dbReference type="NCBI Taxonomy" id="3111907"/>
    <lineage>
        <taxon>Bacteria</taxon>
        <taxon>Pseudomonadati</taxon>
        <taxon>Pseudomonadota</taxon>
        <taxon>Alphaproteobacteria</taxon>
        <taxon>Rhodobacterales</taxon>
        <taxon>Roseobacteraceae</taxon>
        <taxon>Mesobacterium</taxon>
    </lineage>
</organism>
<protein>
    <submittedName>
        <fullName evidence="2">MaoC family dehydratase</fullName>
    </submittedName>
</protein>
<dbReference type="Gene3D" id="3.10.129.10">
    <property type="entry name" value="Hotdog Thioesterase"/>
    <property type="match status" value="1"/>
</dbReference>
<feature type="domain" description="MaoC-like" evidence="1">
    <location>
        <begin position="13"/>
        <end position="118"/>
    </location>
</feature>
<evidence type="ECO:0000313" key="2">
    <source>
        <dbReference type="EMBL" id="MEC3861528.1"/>
    </source>
</evidence>
<name>A0ABU6HGE1_9RHOB</name>
<accession>A0ABU6HGE1</accession>
<dbReference type="Pfam" id="PF01575">
    <property type="entry name" value="MaoC_dehydratas"/>
    <property type="match status" value="1"/>
</dbReference>
<evidence type="ECO:0000313" key="3">
    <source>
        <dbReference type="Proteomes" id="UP001348149"/>
    </source>
</evidence>
<dbReference type="SUPFAM" id="SSF54637">
    <property type="entry name" value="Thioesterase/thiol ester dehydrase-isomerase"/>
    <property type="match status" value="1"/>
</dbReference>
<evidence type="ECO:0000259" key="1">
    <source>
        <dbReference type="Pfam" id="PF01575"/>
    </source>
</evidence>
<sequence>MTADLFRSLAPRVSDWFVLDQARVQAFADVTEDWQFIHLDPEKAAQTPFGGTVAHGFLTLSMLSAMSYQIMPEVPGVRASVNYGFDRIRFVSPVRVGSRIRGSFTVAHVEEGEGHLNVSWDVIVEIEGKDRPALAAQWITRLQLED</sequence>
<keyword evidence="3" id="KW-1185">Reference proteome</keyword>
<comment type="caution">
    <text evidence="2">The sequence shown here is derived from an EMBL/GenBank/DDBJ whole genome shotgun (WGS) entry which is preliminary data.</text>
</comment>
<dbReference type="InterPro" id="IPR039375">
    <property type="entry name" value="NodN-like"/>
</dbReference>
<gene>
    <name evidence="2" type="ORF">VK792_09555</name>
</gene>
<dbReference type="CDD" id="cd03450">
    <property type="entry name" value="NodN"/>
    <property type="match status" value="1"/>
</dbReference>
<dbReference type="PANTHER" id="PTHR42993">
    <property type="entry name" value="MAOC-LIKE DEHYDRATASE DOMAIN-CONTAINING PROTEIN"/>
    <property type="match status" value="1"/>
</dbReference>
<dbReference type="Proteomes" id="UP001348149">
    <property type="component" value="Unassembled WGS sequence"/>
</dbReference>
<proteinExistence type="predicted"/>
<reference evidence="2 3" key="1">
    <citation type="submission" date="2024-01" db="EMBL/GenBank/DDBJ databases">
        <title>Mesobacterium rodlantinim sp. nov., isolated from shallow sea hydrothermal systems off Kueishantao Island.</title>
        <authorList>
            <person name="Su Z."/>
            <person name="Tang K."/>
        </authorList>
    </citation>
    <scope>NUCLEOTIDE SEQUENCE [LARGE SCALE GENOMIC DNA]</scope>
    <source>
        <strain evidence="2 3">TK19101</strain>
    </source>
</reference>
<dbReference type="InterPro" id="IPR002539">
    <property type="entry name" value="MaoC-like_dom"/>
</dbReference>
<dbReference type="PANTHER" id="PTHR42993:SF1">
    <property type="entry name" value="MAOC-LIKE DEHYDRATASE DOMAIN-CONTAINING PROTEIN"/>
    <property type="match status" value="1"/>
</dbReference>
<dbReference type="RefSeq" id="WP_326297243.1">
    <property type="nucleotide sequence ID" value="NZ_JAYLLH010000010.1"/>
</dbReference>
<dbReference type="InterPro" id="IPR029069">
    <property type="entry name" value="HotDog_dom_sf"/>
</dbReference>